<dbReference type="PRINTS" id="PR00111">
    <property type="entry name" value="ABHYDROLASE"/>
</dbReference>
<dbReference type="InterPro" id="IPR006311">
    <property type="entry name" value="TAT_signal"/>
</dbReference>
<dbReference type="EMBL" id="FONH01000025">
    <property type="protein sequence ID" value="SFF53012.1"/>
    <property type="molecule type" value="Genomic_DNA"/>
</dbReference>
<dbReference type="GO" id="GO:0003824">
    <property type="term" value="F:catalytic activity"/>
    <property type="evidence" value="ECO:0007669"/>
    <property type="project" value="InterPro"/>
</dbReference>
<accession>A0A1I2JDS7</accession>
<gene>
    <name evidence="2" type="ORF">SAMN02799615_03999</name>
</gene>
<sequence>MHRRQFLSLAAGTLAAGALVACVPRGARKAIAASGGSGGGSLDGVAAFNAARRYASNRFGEIAYVDRGSGPAALFLHGFPLNSYQWRGAIDRLSPYRRCVAADSMGLGYTRPAPGQGVTPADQMQMLTTLLDQLNIGTVDLIANDSGGAVAQLFMTTHPERVRTVLLTNCDVEPDSPPPAVLPVLEAARRGKFADEWLVPNVLDKNFARSPKGLGGSTFTYPARMADETFDMYLGPIVATPQRKALADAYALGLDPNPLAGVEAKLKQSTIPTRILWGTGDTIFKGSDPDYLDKTLGNSKGVRRIEGANLFFPEEFPDVVAEEAKKLWGIA</sequence>
<dbReference type="InterPro" id="IPR000639">
    <property type="entry name" value="Epox_hydrolase-like"/>
</dbReference>
<dbReference type="SUPFAM" id="SSF53474">
    <property type="entry name" value="alpha/beta-Hydrolases"/>
    <property type="match status" value="1"/>
</dbReference>
<dbReference type="STRING" id="500610.SAMN02799615_03999"/>
<protein>
    <submittedName>
        <fullName evidence="2">Pimeloyl-ACP methyl ester carboxylesterase</fullName>
    </submittedName>
</protein>
<evidence type="ECO:0000313" key="3">
    <source>
        <dbReference type="Proteomes" id="UP000199477"/>
    </source>
</evidence>
<name>A0A1I2JDS7_9GAMM</name>
<organism evidence="2 3">
    <name type="scientific">Dyella marensis</name>
    <dbReference type="NCBI Taxonomy" id="500610"/>
    <lineage>
        <taxon>Bacteria</taxon>
        <taxon>Pseudomonadati</taxon>
        <taxon>Pseudomonadota</taxon>
        <taxon>Gammaproteobacteria</taxon>
        <taxon>Lysobacterales</taxon>
        <taxon>Rhodanobacteraceae</taxon>
        <taxon>Dyella</taxon>
    </lineage>
</organism>
<evidence type="ECO:0000259" key="1">
    <source>
        <dbReference type="Pfam" id="PF00561"/>
    </source>
</evidence>
<reference evidence="3" key="1">
    <citation type="submission" date="2016-10" db="EMBL/GenBank/DDBJ databases">
        <authorList>
            <person name="Varghese N."/>
            <person name="Submissions S."/>
        </authorList>
    </citation>
    <scope>NUCLEOTIDE SEQUENCE [LARGE SCALE GENOMIC DNA]</scope>
    <source>
        <strain evidence="3">UNC178MFTsu3.1</strain>
    </source>
</reference>
<dbReference type="PANTHER" id="PTHR43798">
    <property type="entry name" value="MONOACYLGLYCEROL LIPASE"/>
    <property type="match status" value="1"/>
</dbReference>
<evidence type="ECO:0000313" key="2">
    <source>
        <dbReference type="EMBL" id="SFF53012.1"/>
    </source>
</evidence>
<dbReference type="PROSITE" id="PS51318">
    <property type="entry name" value="TAT"/>
    <property type="match status" value="1"/>
</dbReference>
<dbReference type="Proteomes" id="UP000199477">
    <property type="component" value="Unassembled WGS sequence"/>
</dbReference>
<dbReference type="RefSeq" id="WP_026636848.1">
    <property type="nucleotide sequence ID" value="NZ_FONH01000025.1"/>
</dbReference>
<feature type="domain" description="AB hydrolase-1" evidence="1">
    <location>
        <begin position="74"/>
        <end position="312"/>
    </location>
</feature>
<dbReference type="PROSITE" id="PS51257">
    <property type="entry name" value="PROKAR_LIPOPROTEIN"/>
    <property type="match status" value="1"/>
</dbReference>
<dbReference type="InterPro" id="IPR050266">
    <property type="entry name" value="AB_hydrolase_sf"/>
</dbReference>
<dbReference type="InterPro" id="IPR000073">
    <property type="entry name" value="AB_hydrolase_1"/>
</dbReference>
<keyword evidence="3" id="KW-1185">Reference proteome</keyword>
<dbReference type="Gene3D" id="3.40.50.1820">
    <property type="entry name" value="alpha/beta hydrolase"/>
    <property type="match status" value="1"/>
</dbReference>
<proteinExistence type="predicted"/>
<dbReference type="InterPro" id="IPR029058">
    <property type="entry name" value="AB_hydrolase_fold"/>
</dbReference>
<dbReference type="PRINTS" id="PR00412">
    <property type="entry name" value="EPOXHYDRLASE"/>
</dbReference>
<dbReference type="Pfam" id="PF00561">
    <property type="entry name" value="Abhydrolase_1"/>
    <property type="match status" value="1"/>
</dbReference>
<dbReference type="AlphaFoldDB" id="A0A1I2JDS7"/>